<feature type="region of interest" description="Disordered" evidence="1">
    <location>
        <begin position="96"/>
        <end position="148"/>
    </location>
</feature>
<dbReference type="Proteomes" id="UP000195152">
    <property type="component" value="Unassembled WGS sequence"/>
</dbReference>
<gene>
    <name evidence="2" type="ORF">BK699_09685</name>
</gene>
<accession>A0A242WDG3</accession>
<protein>
    <submittedName>
        <fullName evidence="2">Uncharacterized protein</fullName>
    </submittedName>
</protein>
<reference evidence="2 3" key="1">
    <citation type="submission" date="2016-10" db="EMBL/GenBank/DDBJ databases">
        <title>Comparative genomics of Bacillus thuringiensis reveals a path to pathogens against multiple invertebrate hosts.</title>
        <authorList>
            <person name="Zheng J."/>
            <person name="Gao Q."/>
            <person name="Liu H."/>
            <person name="Peng D."/>
            <person name="Ruan L."/>
            <person name="Sun M."/>
        </authorList>
    </citation>
    <scope>NUCLEOTIDE SEQUENCE [LARGE SCALE GENOMIC DNA]</scope>
    <source>
        <strain evidence="2">BGSC 4AC1</strain>
    </source>
</reference>
<feature type="compositionally biased region" description="Basic and acidic residues" evidence="1">
    <location>
        <begin position="115"/>
        <end position="129"/>
    </location>
</feature>
<organism evidence="2 3">
    <name type="scientific">Bacillus thuringiensis serovar mexicanensis</name>
    <dbReference type="NCBI Taxonomy" id="180868"/>
    <lineage>
        <taxon>Bacteria</taxon>
        <taxon>Bacillati</taxon>
        <taxon>Bacillota</taxon>
        <taxon>Bacilli</taxon>
        <taxon>Bacillales</taxon>
        <taxon>Bacillaceae</taxon>
        <taxon>Bacillus</taxon>
        <taxon>Bacillus cereus group</taxon>
    </lineage>
</organism>
<evidence type="ECO:0000313" key="3">
    <source>
        <dbReference type="Proteomes" id="UP000195152"/>
    </source>
</evidence>
<sequence length="148" mass="16532">MLLLLAGFYILFRGIMYKIKTKLIKDDAISRRNDYEESEEVDEEEIKDELSFIKNLREPNKNNERIMIHSKQKSSTTITRSNSDYLFNDNYKVTSIVNDTNNDSGSHKHAHHQTNHHENHGSHQGDHDSNGSGDSGGDGGGDGGGGGE</sequence>
<feature type="compositionally biased region" description="Gly residues" evidence="1">
    <location>
        <begin position="133"/>
        <end position="148"/>
    </location>
</feature>
<dbReference type="EMBL" id="NFCF01000063">
    <property type="protein sequence ID" value="OTW50961.1"/>
    <property type="molecule type" value="Genomic_DNA"/>
</dbReference>
<dbReference type="AlphaFoldDB" id="A0A242WDG3"/>
<proteinExistence type="predicted"/>
<evidence type="ECO:0000256" key="1">
    <source>
        <dbReference type="SAM" id="MobiDB-lite"/>
    </source>
</evidence>
<evidence type="ECO:0000313" key="2">
    <source>
        <dbReference type="EMBL" id="OTW50961.1"/>
    </source>
</evidence>
<comment type="caution">
    <text evidence="2">The sequence shown here is derived from an EMBL/GenBank/DDBJ whole genome shotgun (WGS) entry which is preliminary data.</text>
</comment>
<name>A0A242WDG3_BACTU</name>